<sequence>MKYLSFTALTFALSTAAFGVNAETISKQSQAYKTDGVEVIVDETQVTGGQHSGVAGAPGVGLASIFGGKTIAFSGFKSFAKENAQGVNVLAASSNGHRSEMGEFHFTQVANAEVYFGDWSKTGVAGDGTHTAFFSGKDATESVPTSGQAEYTLAAINQFDGPDKLNGVFTADFATKEYSGSLKGESLNIAIKGDILDKGQFAGTAIANESISGQSEGQFFGANAEAVAGITTFSNDHSKDTAFGGSKVQ</sequence>
<accession>K8WXL3</accession>
<gene>
    <name evidence="4" type="ORF">OOA_07852</name>
</gene>
<organism evidence="4 5">
    <name type="scientific">Providencia burhodogranariea DSM 19968</name>
    <dbReference type="NCBI Taxonomy" id="1141662"/>
    <lineage>
        <taxon>Bacteria</taxon>
        <taxon>Pseudomonadati</taxon>
        <taxon>Pseudomonadota</taxon>
        <taxon>Gammaproteobacteria</taxon>
        <taxon>Enterobacterales</taxon>
        <taxon>Morganellaceae</taxon>
        <taxon>Providencia</taxon>
    </lineage>
</organism>
<name>K8WXL3_9GAMM</name>
<dbReference type="InterPro" id="IPR054843">
    <property type="entry name" value="Slam_hemophilin_C"/>
</dbReference>
<dbReference type="Proteomes" id="UP000009336">
    <property type="component" value="Unassembled WGS sequence"/>
</dbReference>
<evidence type="ECO:0000259" key="3">
    <source>
        <dbReference type="Pfam" id="PF22829"/>
    </source>
</evidence>
<protein>
    <submittedName>
        <fullName evidence="4">Uncharacterized protein</fullName>
    </submittedName>
</protein>
<dbReference type="Gene3D" id="2.40.160.90">
    <property type="match status" value="1"/>
</dbReference>
<keyword evidence="5" id="KW-1185">Reference proteome</keyword>
<dbReference type="SUPFAM" id="SSF56925">
    <property type="entry name" value="OMPA-like"/>
    <property type="match status" value="1"/>
</dbReference>
<dbReference type="Pfam" id="PF22829">
    <property type="entry name" value="HphA_C"/>
    <property type="match status" value="1"/>
</dbReference>
<dbReference type="RefSeq" id="WP_008911593.1">
    <property type="nucleotide sequence ID" value="NZ_KB233222.1"/>
</dbReference>
<feature type="chain" id="PRO_5003922026" evidence="1">
    <location>
        <begin position="23"/>
        <end position="249"/>
    </location>
</feature>
<evidence type="ECO:0000313" key="5">
    <source>
        <dbReference type="Proteomes" id="UP000009336"/>
    </source>
</evidence>
<dbReference type="PATRIC" id="fig|1141662.3.peg.1591"/>
<reference evidence="4 5" key="1">
    <citation type="journal article" date="2012" name="BMC Genomics">
        <title>Comparative genomics of bacteria in the genus Providencia isolated from wild Drosophila melanogaster.</title>
        <authorList>
            <person name="Galac M.R."/>
            <person name="Lazzaro B.P."/>
        </authorList>
    </citation>
    <scope>NUCLEOTIDE SEQUENCE [LARGE SCALE GENOMIC DNA]</scope>
    <source>
        <strain evidence="4 5">DSM 19968</strain>
    </source>
</reference>
<feature type="domain" description="HphA C-terminal" evidence="3">
    <location>
        <begin position="142"/>
        <end position="247"/>
    </location>
</feature>
<evidence type="ECO:0000313" key="4">
    <source>
        <dbReference type="EMBL" id="EKT62147.1"/>
    </source>
</evidence>
<dbReference type="STRING" id="1141662.OOA_07852"/>
<dbReference type="InterPro" id="IPR054535">
    <property type="entry name" value="HphA_N"/>
</dbReference>
<dbReference type="Pfam" id="PF22828">
    <property type="entry name" value="HphA_N"/>
    <property type="match status" value="1"/>
</dbReference>
<dbReference type="HOGENOM" id="CLU_082400_0_0_6"/>
<dbReference type="InterPro" id="IPR011250">
    <property type="entry name" value="OMP/PagP_B-barrel"/>
</dbReference>
<keyword evidence="1" id="KW-0732">Signal</keyword>
<dbReference type="eggNOG" id="ENOG5031946">
    <property type="taxonomic scope" value="Bacteria"/>
</dbReference>
<dbReference type="NCBIfam" id="NF041636">
    <property type="entry name" value="slam_lipo"/>
    <property type="match status" value="1"/>
</dbReference>
<feature type="domain" description="HphA N-terminal heme-binding" evidence="2">
    <location>
        <begin position="23"/>
        <end position="131"/>
    </location>
</feature>
<evidence type="ECO:0000259" key="2">
    <source>
        <dbReference type="Pfam" id="PF22828"/>
    </source>
</evidence>
<evidence type="ECO:0000256" key="1">
    <source>
        <dbReference type="SAM" id="SignalP"/>
    </source>
</evidence>
<dbReference type="EMBL" id="AKKL01000021">
    <property type="protein sequence ID" value="EKT62147.1"/>
    <property type="molecule type" value="Genomic_DNA"/>
</dbReference>
<dbReference type="AlphaFoldDB" id="K8WXL3"/>
<feature type="signal peptide" evidence="1">
    <location>
        <begin position="1"/>
        <end position="22"/>
    </location>
</feature>
<dbReference type="OrthoDB" id="8607327at2"/>
<proteinExistence type="predicted"/>
<comment type="caution">
    <text evidence="4">The sequence shown here is derived from an EMBL/GenBank/DDBJ whole genome shotgun (WGS) entry which is preliminary data.</text>
</comment>
<dbReference type="InterPro" id="IPR054536">
    <property type="entry name" value="HphA_C"/>
</dbReference>